<feature type="non-terminal residue" evidence="1">
    <location>
        <position position="1"/>
    </location>
</feature>
<dbReference type="InterPro" id="IPR002110">
    <property type="entry name" value="Ankyrin_rpt"/>
</dbReference>
<dbReference type="InterPro" id="IPR036770">
    <property type="entry name" value="Ankyrin_rpt-contain_sf"/>
</dbReference>
<protein>
    <submittedName>
        <fullName evidence="1">Ankyrin repeat protein</fullName>
    </submittedName>
</protein>
<comment type="caution">
    <text evidence="1">The sequence shown here is derived from an EMBL/GenBank/DDBJ whole genome shotgun (WGS) entry which is preliminary data.</text>
</comment>
<organism evidence="1 2">
    <name type="scientific">Reticulomyxa filosa</name>
    <dbReference type="NCBI Taxonomy" id="46433"/>
    <lineage>
        <taxon>Eukaryota</taxon>
        <taxon>Sar</taxon>
        <taxon>Rhizaria</taxon>
        <taxon>Retaria</taxon>
        <taxon>Foraminifera</taxon>
        <taxon>Monothalamids</taxon>
        <taxon>Reticulomyxidae</taxon>
        <taxon>Reticulomyxa</taxon>
    </lineage>
</organism>
<proteinExistence type="predicted"/>
<evidence type="ECO:0000313" key="2">
    <source>
        <dbReference type="Proteomes" id="UP000023152"/>
    </source>
</evidence>
<dbReference type="EMBL" id="ASPP01043254">
    <property type="protein sequence ID" value="ETN99682.1"/>
    <property type="molecule type" value="Genomic_DNA"/>
</dbReference>
<evidence type="ECO:0000313" key="1">
    <source>
        <dbReference type="EMBL" id="ETN99682.1"/>
    </source>
</evidence>
<dbReference type="Proteomes" id="UP000023152">
    <property type="component" value="Unassembled WGS sequence"/>
</dbReference>
<dbReference type="Pfam" id="PF12796">
    <property type="entry name" value="Ank_2"/>
    <property type="match status" value="1"/>
</dbReference>
<keyword evidence="2" id="KW-1185">Reference proteome</keyword>
<gene>
    <name evidence="1" type="ORF">RFI_37788</name>
</gene>
<accession>X6LCC2</accession>
<dbReference type="Gene3D" id="1.25.40.20">
    <property type="entry name" value="Ankyrin repeat-containing domain"/>
    <property type="match status" value="1"/>
</dbReference>
<dbReference type="SUPFAM" id="SSF48403">
    <property type="entry name" value="Ankyrin repeat"/>
    <property type="match status" value="1"/>
</dbReference>
<name>X6LCC2_RETFI</name>
<sequence length="84" mass="9440">TVVHEAAKSGNLSQLKLILQNHPDIDINYSCNEHRQTPLHLAINHQQWDVACYCIKQSAYIDIKEGAVNSLILGTPFENIKNSL</sequence>
<dbReference type="AlphaFoldDB" id="X6LCC2"/>
<reference evidence="1 2" key="1">
    <citation type="journal article" date="2013" name="Curr. Biol.">
        <title>The Genome of the Foraminiferan Reticulomyxa filosa.</title>
        <authorList>
            <person name="Glockner G."/>
            <person name="Hulsmann N."/>
            <person name="Schleicher M."/>
            <person name="Noegel A.A."/>
            <person name="Eichinger L."/>
            <person name="Gallinger C."/>
            <person name="Pawlowski J."/>
            <person name="Sierra R."/>
            <person name="Euteneuer U."/>
            <person name="Pillet L."/>
            <person name="Moustafa A."/>
            <person name="Platzer M."/>
            <person name="Groth M."/>
            <person name="Szafranski K."/>
            <person name="Schliwa M."/>
        </authorList>
    </citation>
    <scope>NUCLEOTIDE SEQUENCE [LARGE SCALE GENOMIC DNA]</scope>
</reference>
<dbReference type="OrthoDB" id="194358at2759"/>
<dbReference type="SMART" id="SM00248">
    <property type="entry name" value="ANK"/>
    <property type="match status" value="2"/>
</dbReference>